<dbReference type="InterPro" id="IPR051104">
    <property type="entry name" value="FAD_monoxygenase"/>
</dbReference>
<accession>A0A9W9HZE3</accession>
<dbReference type="PANTHER" id="PTHR46720">
    <property type="entry name" value="HYDROXYLASE, PUTATIVE (AFU_ORTHOLOGUE AFUA_3G01460)-RELATED"/>
    <property type="match status" value="1"/>
</dbReference>
<dbReference type="Gene3D" id="3.50.50.60">
    <property type="entry name" value="FAD/NAD(P)-binding domain"/>
    <property type="match status" value="1"/>
</dbReference>
<feature type="domain" description="FAD-binding" evidence="4">
    <location>
        <begin position="4"/>
        <end position="323"/>
    </location>
</feature>
<reference evidence="5" key="1">
    <citation type="submission" date="2022-11" db="EMBL/GenBank/DDBJ databases">
        <authorList>
            <person name="Petersen C."/>
        </authorList>
    </citation>
    <scope>NUCLEOTIDE SEQUENCE</scope>
    <source>
        <strain evidence="5">IBT 26290</strain>
    </source>
</reference>
<dbReference type="PANTHER" id="PTHR46720:SF1">
    <property type="entry name" value="HYDROXYLASE, PUTATIVE (AFU_ORTHOLOGUE AFUA_8G06050)-RELATED"/>
    <property type="match status" value="1"/>
</dbReference>
<keyword evidence="1" id="KW-0285">Flavoprotein</keyword>
<dbReference type="SUPFAM" id="SSF54373">
    <property type="entry name" value="FAD-linked reductases, C-terminal domain"/>
    <property type="match status" value="1"/>
</dbReference>
<evidence type="ECO:0000256" key="2">
    <source>
        <dbReference type="ARBA" id="ARBA00022827"/>
    </source>
</evidence>
<proteinExistence type="predicted"/>
<dbReference type="GO" id="GO:0016491">
    <property type="term" value="F:oxidoreductase activity"/>
    <property type="evidence" value="ECO:0007669"/>
    <property type="project" value="UniProtKB-KW"/>
</dbReference>
<dbReference type="EMBL" id="JAPQKN010000004">
    <property type="protein sequence ID" value="KAJ5160601.1"/>
    <property type="molecule type" value="Genomic_DNA"/>
</dbReference>
<organism evidence="5 6">
    <name type="scientific">Penicillium canariense</name>
    <dbReference type="NCBI Taxonomy" id="189055"/>
    <lineage>
        <taxon>Eukaryota</taxon>
        <taxon>Fungi</taxon>
        <taxon>Dikarya</taxon>
        <taxon>Ascomycota</taxon>
        <taxon>Pezizomycotina</taxon>
        <taxon>Eurotiomycetes</taxon>
        <taxon>Eurotiomycetidae</taxon>
        <taxon>Eurotiales</taxon>
        <taxon>Aspergillaceae</taxon>
        <taxon>Penicillium</taxon>
    </lineage>
</organism>
<keyword evidence="3" id="KW-0560">Oxidoreductase</keyword>
<keyword evidence="6" id="KW-1185">Reference proteome</keyword>
<gene>
    <name evidence="5" type="ORF">N7482_007605</name>
</gene>
<dbReference type="AlphaFoldDB" id="A0A9W9HZE3"/>
<keyword evidence="2" id="KW-0274">FAD</keyword>
<evidence type="ECO:0000259" key="4">
    <source>
        <dbReference type="Pfam" id="PF01494"/>
    </source>
</evidence>
<sequence length="460" mass="51608">MFRIAITGGGIGGLFAALCIHHHCKSQRIKIDVYEQAQEYGEIGAGVGIGPNAATLVERLGLKEEALAIAGDREGIWLSFRRYDTGAEVLTIMNPTNRNTTQLPMHRAEFLELLVKAIQRRGAATLHTNKRCEGIEHDAETRLTEIKDQDDTMLVKFADGTTASANLVIGADGIHSVVRSHYIHDTAQYGEMVVYRGLCDMEKIQGQWDLPTYAALFMAPGKHFLTFPISNNKILNVVGFVSTPLEKLGDVRESWTLAGDKSEVQEEFKDFAPVVQSVIRNMNAHPLKWVLFDRKSTPQWIFSGGKVALLGDAAHAMCPHQGMFLEAYDLGCRKRSRLTSREWILGAGAGQALEDGWIIGRSLREYFQALESPRPRSLQSCLHLYQSIRVARAEKVQVTSRQAGDLYEMKIDEVAGLSYDEGLPIVKDKLKDRMQWIWNEDLDQVFDQARTHWQRPSALQ</sequence>
<evidence type="ECO:0000313" key="5">
    <source>
        <dbReference type="EMBL" id="KAJ5160601.1"/>
    </source>
</evidence>
<evidence type="ECO:0000313" key="6">
    <source>
        <dbReference type="Proteomes" id="UP001149163"/>
    </source>
</evidence>
<dbReference type="SUPFAM" id="SSF51905">
    <property type="entry name" value="FAD/NAD(P)-binding domain"/>
    <property type="match status" value="1"/>
</dbReference>
<comment type="caution">
    <text evidence="5">The sequence shown here is derived from an EMBL/GenBank/DDBJ whole genome shotgun (WGS) entry which is preliminary data.</text>
</comment>
<dbReference type="Pfam" id="PF01494">
    <property type="entry name" value="FAD_binding_3"/>
    <property type="match status" value="1"/>
</dbReference>
<reference evidence="5" key="2">
    <citation type="journal article" date="2023" name="IMA Fungus">
        <title>Comparative genomic study of the Penicillium genus elucidates a diverse pangenome and 15 lateral gene transfer events.</title>
        <authorList>
            <person name="Petersen C."/>
            <person name="Sorensen T."/>
            <person name="Nielsen M.R."/>
            <person name="Sondergaard T.E."/>
            <person name="Sorensen J.L."/>
            <person name="Fitzpatrick D.A."/>
            <person name="Frisvad J.C."/>
            <person name="Nielsen K.L."/>
        </authorList>
    </citation>
    <scope>NUCLEOTIDE SEQUENCE</scope>
    <source>
        <strain evidence="5">IBT 26290</strain>
    </source>
</reference>
<dbReference type="InterPro" id="IPR036188">
    <property type="entry name" value="FAD/NAD-bd_sf"/>
</dbReference>
<dbReference type="GO" id="GO:0044550">
    <property type="term" value="P:secondary metabolite biosynthetic process"/>
    <property type="evidence" value="ECO:0007669"/>
    <property type="project" value="TreeGrafter"/>
</dbReference>
<name>A0A9W9HZE3_9EURO</name>
<dbReference type="GO" id="GO:0071949">
    <property type="term" value="F:FAD binding"/>
    <property type="evidence" value="ECO:0007669"/>
    <property type="project" value="InterPro"/>
</dbReference>
<dbReference type="GeneID" id="81428905"/>
<evidence type="ECO:0000256" key="3">
    <source>
        <dbReference type="ARBA" id="ARBA00023002"/>
    </source>
</evidence>
<dbReference type="Proteomes" id="UP001149163">
    <property type="component" value="Unassembled WGS sequence"/>
</dbReference>
<dbReference type="PRINTS" id="PR00420">
    <property type="entry name" value="RNGMNOXGNASE"/>
</dbReference>
<protein>
    <recommendedName>
        <fullName evidence="4">FAD-binding domain-containing protein</fullName>
    </recommendedName>
</protein>
<dbReference type="RefSeq" id="XP_056542158.1">
    <property type="nucleotide sequence ID" value="XM_056689729.1"/>
</dbReference>
<evidence type="ECO:0000256" key="1">
    <source>
        <dbReference type="ARBA" id="ARBA00022630"/>
    </source>
</evidence>
<dbReference type="InterPro" id="IPR002938">
    <property type="entry name" value="FAD-bd"/>
</dbReference>
<dbReference type="OrthoDB" id="4282934at2759"/>